<keyword evidence="6 8" id="KW-0472">Membrane</keyword>
<keyword evidence="11" id="KW-1185">Reference proteome</keyword>
<evidence type="ECO:0000259" key="10">
    <source>
        <dbReference type="PROSITE" id="PS50866"/>
    </source>
</evidence>
<evidence type="ECO:0000313" key="12">
    <source>
        <dbReference type="RefSeq" id="XP_035689533.1"/>
    </source>
</evidence>
<dbReference type="InterPro" id="IPR009038">
    <property type="entry name" value="GOLD_dom"/>
</dbReference>
<dbReference type="PROSITE" id="PS50866">
    <property type="entry name" value="GOLD"/>
    <property type="match status" value="1"/>
</dbReference>
<accession>A0A9J7LUV3</accession>
<feature type="signal peptide" evidence="9">
    <location>
        <begin position="1"/>
        <end position="18"/>
    </location>
</feature>
<dbReference type="Proteomes" id="UP000001554">
    <property type="component" value="Chromosome 10"/>
</dbReference>
<evidence type="ECO:0000256" key="7">
    <source>
        <dbReference type="RuleBase" id="RU003827"/>
    </source>
</evidence>
<evidence type="ECO:0000256" key="3">
    <source>
        <dbReference type="ARBA" id="ARBA00022692"/>
    </source>
</evidence>
<reference evidence="12" key="2">
    <citation type="submission" date="2025-08" db="UniProtKB">
        <authorList>
            <consortium name="RefSeq"/>
        </authorList>
    </citation>
    <scope>IDENTIFICATION</scope>
    <source>
        <strain evidence="12">S238N-H82</strain>
        <tissue evidence="12">Testes</tissue>
    </source>
</reference>
<evidence type="ECO:0000256" key="5">
    <source>
        <dbReference type="ARBA" id="ARBA00022989"/>
    </source>
</evidence>
<evidence type="ECO:0000256" key="4">
    <source>
        <dbReference type="ARBA" id="ARBA00022729"/>
    </source>
</evidence>
<feature type="domain" description="GOLD" evidence="10">
    <location>
        <begin position="53"/>
        <end position="138"/>
    </location>
</feature>
<comment type="similarity">
    <text evidence="2 7">Belongs to the EMP24/GP25L family.</text>
</comment>
<feature type="chain" id="PRO_5039888977" evidence="9">
    <location>
        <begin position="19"/>
        <end position="240"/>
    </location>
</feature>
<dbReference type="OrthoDB" id="10037706at2759"/>
<sequence length="240" mass="27808">MSPVRFFVFCAMIAVGAGNVELSERLDEHNQKMEPQNREVFFHVAIEIPPRKMECFFQHVGENAELKVNFMVLEGAAIDQNIVMKMWDPNGEEIEKRAGSSGDVELHMEDGHAHGTYKFCLYNLDKIFKKAVDFNVQLTSVDWREYKDNLPEDIMEDLDKTHMTESFTRLHRIFRVVALQIEVIKRRMFADFLTVKSNLTYVDRLGLLNCMVIIGSGMVQVFFVRKMFETPNVRGSTNKT</sequence>
<evidence type="ECO:0000313" key="11">
    <source>
        <dbReference type="Proteomes" id="UP000001554"/>
    </source>
</evidence>
<keyword evidence="3 7" id="KW-0812">Transmembrane</keyword>
<evidence type="ECO:0000256" key="8">
    <source>
        <dbReference type="SAM" id="Phobius"/>
    </source>
</evidence>
<dbReference type="PANTHER" id="PTHR22811">
    <property type="entry name" value="TRANSMEMBRANE EMP24 DOMAIN-CONTAINING PROTEIN"/>
    <property type="match status" value="1"/>
</dbReference>
<name>A0A9J7LUV3_BRAFL</name>
<dbReference type="Pfam" id="PF01105">
    <property type="entry name" value="EMP24_GP25L"/>
    <property type="match status" value="1"/>
</dbReference>
<evidence type="ECO:0000256" key="2">
    <source>
        <dbReference type="ARBA" id="ARBA00007104"/>
    </source>
</evidence>
<keyword evidence="5 8" id="KW-1133">Transmembrane helix</keyword>
<dbReference type="KEGG" id="bfo:118424840"/>
<dbReference type="GO" id="GO:0005789">
    <property type="term" value="C:endoplasmic reticulum membrane"/>
    <property type="evidence" value="ECO:0007669"/>
    <property type="project" value="UniProtKB-SubCell"/>
</dbReference>
<dbReference type="AlphaFoldDB" id="A0A9J7LUV3"/>
<dbReference type="RefSeq" id="XP_035689533.1">
    <property type="nucleotide sequence ID" value="XM_035833640.1"/>
</dbReference>
<gene>
    <name evidence="12" type="primary">LOC118424840</name>
</gene>
<evidence type="ECO:0000256" key="6">
    <source>
        <dbReference type="ARBA" id="ARBA00023136"/>
    </source>
</evidence>
<keyword evidence="4 9" id="KW-0732">Signal</keyword>
<feature type="transmembrane region" description="Helical" evidence="8">
    <location>
        <begin position="205"/>
        <end position="224"/>
    </location>
</feature>
<proteinExistence type="inferred from homology"/>
<dbReference type="GeneID" id="118424840"/>
<evidence type="ECO:0000256" key="9">
    <source>
        <dbReference type="SAM" id="SignalP"/>
    </source>
</evidence>
<reference evidence="11" key="1">
    <citation type="journal article" date="2020" name="Nat. Ecol. Evol.">
        <title>Deeply conserved synteny resolves early events in vertebrate evolution.</title>
        <authorList>
            <person name="Simakov O."/>
            <person name="Marletaz F."/>
            <person name="Yue J.X."/>
            <person name="O'Connell B."/>
            <person name="Jenkins J."/>
            <person name="Brandt A."/>
            <person name="Calef R."/>
            <person name="Tung C.H."/>
            <person name="Huang T.K."/>
            <person name="Schmutz J."/>
            <person name="Satoh N."/>
            <person name="Yu J.K."/>
            <person name="Putnam N.H."/>
            <person name="Green R.E."/>
            <person name="Rokhsar D.S."/>
        </authorList>
    </citation>
    <scope>NUCLEOTIDE SEQUENCE [LARGE SCALE GENOMIC DNA]</scope>
    <source>
        <strain evidence="11">S238N-H82</strain>
    </source>
</reference>
<protein>
    <submittedName>
        <fullName evidence="12">Transmembrane emp24 domain-containing protein 6-like</fullName>
    </submittedName>
</protein>
<comment type="subcellular location">
    <subcellularLocation>
        <location evidence="1">Endoplasmic reticulum membrane</location>
        <topology evidence="1">Single-pass type I membrane protein</topology>
    </subcellularLocation>
    <subcellularLocation>
        <location evidence="7">Membrane</location>
        <topology evidence="7">Single-pass type I membrane protein</topology>
    </subcellularLocation>
</comment>
<evidence type="ECO:0000256" key="1">
    <source>
        <dbReference type="ARBA" id="ARBA00004115"/>
    </source>
</evidence>
<dbReference type="SMART" id="SM01190">
    <property type="entry name" value="EMP24_GP25L"/>
    <property type="match status" value="1"/>
</dbReference>
<organism evidence="11 12">
    <name type="scientific">Branchiostoma floridae</name>
    <name type="common">Florida lancelet</name>
    <name type="synonym">Amphioxus</name>
    <dbReference type="NCBI Taxonomy" id="7739"/>
    <lineage>
        <taxon>Eukaryota</taxon>
        <taxon>Metazoa</taxon>
        <taxon>Chordata</taxon>
        <taxon>Cephalochordata</taxon>
        <taxon>Leptocardii</taxon>
        <taxon>Amphioxiformes</taxon>
        <taxon>Branchiostomatidae</taxon>
        <taxon>Branchiostoma</taxon>
    </lineage>
</organism>
<dbReference type="InterPro" id="IPR015720">
    <property type="entry name" value="Emp24-like"/>
</dbReference>